<gene>
    <name evidence="4" type="ORF">Pka01_66960</name>
</gene>
<comment type="caution">
    <text evidence="4">The sequence shown here is derived from an EMBL/GenBank/DDBJ whole genome shotgun (WGS) entry which is preliminary data.</text>
</comment>
<accession>A0A8J3PYQ0</accession>
<keyword evidence="5" id="KW-1185">Reference proteome</keyword>
<evidence type="ECO:0000256" key="1">
    <source>
        <dbReference type="ARBA" id="ARBA00023002"/>
    </source>
</evidence>
<dbReference type="PANTHER" id="PTHR35176:SF6">
    <property type="entry name" value="HEME OXYGENASE HI_0854-RELATED"/>
    <property type="match status" value="1"/>
</dbReference>
<proteinExistence type="predicted"/>
<organism evidence="4 5">
    <name type="scientific">Planotetraspora kaengkrachanensis</name>
    <dbReference type="NCBI Taxonomy" id="575193"/>
    <lineage>
        <taxon>Bacteria</taxon>
        <taxon>Bacillati</taxon>
        <taxon>Actinomycetota</taxon>
        <taxon>Actinomycetes</taxon>
        <taxon>Streptosporangiales</taxon>
        <taxon>Streptosporangiaceae</taxon>
        <taxon>Planotetraspora</taxon>
    </lineage>
</organism>
<dbReference type="EMBL" id="BONV01000041">
    <property type="protein sequence ID" value="GIG83569.1"/>
    <property type="molecule type" value="Genomic_DNA"/>
</dbReference>
<dbReference type="InterPro" id="IPR012349">
    <property type="entry name" value="Split_barrel_FMN-bd"/>
</dbReference>
<dbReference type="GO" id="GO:0070967">
    <property type="term" value="F:coenzyme F420 binding"/>
    <property type="evidence" value="ECO:0007669"/>
    <property type="project" value="TreeGrafter"/>
</dbReference>
<keyword evidence="1" id="KW-0560">Oxidoreductase</keyword>
<dbReference type="Gene3D" id="2.30.110.10">
    <property type="entry name" value="Electron Transport, Fmn-binding Protein, Chain A"/>
    <property type="match status" value="1"/>
</dbReference>
<dbReference type="PANTHER" id="PTHR35176">
    <property type="entry name" value="HEME OXYGENASE HI_0854-RELATED"/>
    <property type="match status" value="1"/>
</dbReference>
<name>A0A8J3PYQ0_9ACTN</name>
<dbReference type="SUPFAM" id="SSF50475">
    <property type="entry name" value="FMN-binding split barrel"/>
    <property type="match status" value="1"/>
</dbReference>
<dbReference type="InterPro" id="IPR052019">
    <property type="entry name" value="F420H2_bilvrd_red/Heme_oxyg"/>
</dbReference>
<feature type="region of interest" description="Disordered" evidence="2">
    <location>
        <begin position="73"/>
        <end position="94"/>
    </location>
</feature>
<dbReference type="RefSeq" id="WP_203886865.1">
    <property type="nucleotide sequence ID" value="NZ_BAABHH010000027.1"/>
</dbReference>
<evidence type="ECO:0000313" key="4">
    <source>
        <dbReference type="EMBL" id="GIG83569.1"/>
    </source>
</evidence>
<dbReference type="Pfam" id="PF01243">
    <property type="entry name" value="PNPOx_N"/>
    <property type="match status" value="1"/>
</dbReference>
<dbReference type="AlphaFoldDB" id="A0A8J3PYQ0"/>
<evidence type="ECO:0000259" key="3">
    <source>
        <dbReference type="Pfam" id="PF01243"/>
    </source>
</evidence>
<dbReference type="GO" id="GO:0005829">
    <property type="term" value="C:cytosol"/>
    <property type="evidence" value="ECO:0007669"/>
    <property type="project" value="TreeGrafter"/>
</dbReference>
<protein>
    <submittedName>
        <fullName evidence="4">Pyridoxamine 5'-phosphate oxidase</fullName>
    </submittedName>
</protein>
<sequence>MASWQEIEKEIPDLAARVLAVMGKRKHKTMATLRGDGSPRISGIEVDFKDGEIWLGSMAGAVKGRDLKRDPRLAIHGTSDDPDESNPSAWDGDAKLTGRAVEITDPAVRERFGASEVGSDLFRVDVTEVVLTKVDAAGEYLVVEMWHEGEGARVVRRK</sequence>
<feature type="domain" description="Pyridoxamine 5'-phosphate oxidase N-terminal" evidence="3">
    <location>
        <begin position="28"/>
        <end position="121"/>
    </location>
</feature>
<evidence type="ECO:0000313" key="5">
    <source>
        <dbReference type="Proteomes" id="UP000630097"/>
    </source>
</evidence>
<dbReference type="InterPro" id="IPR011576">
    <property type="entry name" value="Pyridox_Oxase_N"/>
</dbReference>
<dbReference type="GO" id="GO:0016627">
    <property type="term" value="F:oxidoreductase activity, acting on the CH-CH group of donors"/>
    <property type="evidence" value="ECO:0007669"/>
    <property type="project" value="TreeGrafter"/>
</dbReference>
<reference evidence="4 5" key="1">
    <citation type="submission" date="2021-01" db="EMBL/GenBank/DDBJ databases">
        <title>Whole genome shotgun sequence of Planotetraspora kaengkrachanensis NBRC 104272.</title>
        <authorList>
            <person name="Komaki H."/>
            <person name="Tamura T."/>
        </authorList>
    </citation>
    <scope>NUCLEOTIDE SEQUENCE [LARGE SCALE GENOMIC DNA]</scope>
    <source>
        <strain evidence="4 5">NBRC 104272</strain>
    </source>
</reference>
<evidence type="ECO:0000256" key="2">
    <source>
        <dbReference type="SAM" id="MobiDB-lite"/>
    </source>
</evidence>
<dbReference type="Proteomes" id="UP000630097">
    <property type="component" value="Unassembled WGS sequence"/>
</dbReference>